<reference evidence="3" key="1">
    <citation type="submission" date="2022-06" db="EMBL/GenBank/DDBJ databases">
        <title>PHB producers.</title>
        <authorList>
            <person name="Besaury L."/>
        </authorList>
    </citation>
    <scope>NUCLEOTIDE SEQUENCE</scope>
    <source>
        <strain evidence="3 4">SEWS6</strain>
    </source>
</reference>
<feature type="transmembrane region" description="Helical" evidence="1">
    <location>
        <begin position="12"/>
        <end position="29"/>
    </location>
</feature>
<evidence type="ECO:0000313" key="2">
    <source>
        <dbReference type="EMBL" id="MCX4149935.1"/>
    </source>
</evidence>
<keyword evidence="4" id="KW-1185">Reference proteome</keyword>
<proteinExistence type="predicted"/>
<protein>
    <submittedName>
        <fullName evidence="3">Uncharacterized protein</fullName>
    </submittedName>
</protein>
<keyword evidence="1" id="KW-1133">Transmembrane helix</keyword>
<dbReference type="AlphaFoldDB" id="A0AAP5BHN8"/>
<feature type="transmembrane region" description="Helical" evidence="1">
    <location>
        <begin position="49"/>
        <end position="66"/>
    </location>
</feature>
<evidence type="ECO:0000313" key="3">
    <source>
        <dbReference type="EMBL" id="MDQ6411753.1"/>
    </source>
</evidence>
<keyword evidence="1" id="KW-0812">Transmembrane</keyword>
<dbReference type="RefSeq" id="WP_266260730.1">
    <property type="nucleotide sequence ID" value="NZ_JAMXWF010000035.1"/>
</dbReference>
<sequence length="229" mass="25728">MDDLPDKLRRNVVVLSAAIVAINIFDLSFKPSGMLLGFAEVGHVTPLKAWLALSAVLVYMFLRYWFYEDTDQELTLLAQEFQNRRYAAIKGYLEYTLERYLIYKRAPSRLANFDGFSDDQLTERFADRGPIARATVTASVELDKNSPWQGEVGYSFELKWADGNHYRSSGGQRLGFDLTRRFAVWTVLRCASSTAIYSKSAVDVLVPIALAAVAATICLYQLAMAGLQP</sequence>
<feature type="transmembrane region" description="Helical" evidence="1">
    <location>
        <begin position="204"/>
        <end position="223"/>
    </location>
</feature>
<keyword evidence="1" id="KW-0472">Membrane</keyword>
<comment type="caution">
    <text evidence="3">The sequence shown here is derived from an EMBL/GenBank/DDBJ whole genome shotgun (WGS) entry which is preliminary data.</text>
</comment>
<dbReference type="Proteomes" id="UP001209412">
    <property type="component" value="Unassembled WGS sequence"/>
</dbReference>
<name>A0AAP5BHN8_9BURK</name>
<dbReference type="Proteomes" id="UP001242288">
    <property type="component" value="Unassembled WGS sequence"/>
</dbReference>
<accession>A0AAP5BHN8</accession>
<dbReference type="EMBL" id="JAPKHW010000035">
    <property type="protein sequence ID" value="MCX4149935.1"/>
    <property type="molecule type" value="Genomic_DNA"/>
</dbReference>
<organism evidence="3 5">
    <name type="scientific">Paraburkholderia madseniana</name>
    <dbReference type="NCBI Taxonomy" id="2599607"/>
    <lineage>
        <taxon>Bacteria</taxon>
        <taxon>Pseudomonadati</taxon>
        <taxon>Pseudomonadota</taxon>
        <taxon>Betaproteobacteria</taxon>
        <taxon>Burkholderiales</taxon>
        <taxon>Burkholderiaceae</taxon>
        <taxon>Paraburkholderia</taxon>
    </lineage>
</organism>
<dbReference type="EMBL" id="JAMXWF010000035">
    <property type="protein sequence ID" value="MDQ6411753.1"/>
    <property type="molecule type" value="Genomic_DNA"/>
</dbReference>
<evidence type="ECO:0000313" key="5">
    <source>
        <dbReference type="Proteomes" id="UP001242288"/>
    </source>
</evidence>
<evidence type="ECO:0000256" key="1">
    <source>
        <dbReference type="SAM" id="Phobius"/>
    </source>
</evidence>
<evidence type="ECO:0000313" key="4">
    <source>
        <dbReference type="Proteomes" id="UP001209412"/>
    </source>
</evidence>
<gene>
    <name evidence="3" type="ORF">NIE36_31850</name>
    <name evidence="2" type="ORF">OSB80_31915</name>
</gene>